<sequence>MSTNMNFGPEWMRGGFAKNVNSSSRGTLSDLPFEESNVNALKYSKEYMLSLYKPSPQLPSDFQQHEYVTVEECLTPLAFDELTELEKKLLAGPVHVEGSRRIIDKRHRMGHDNNNSPLSENGANRFGGRKGRDYFSKEQTFRRNNDHDLLKKKDVMDDLASPFGKSEDETPWSKTMNNGLFKDESPFKSDFIAGDLATPGMPAPPGIAAKKPEDFKWFYRDPSGQVQGPFEAREMQEWYKAGFFSPTLLLRRDDETVFEPLMAIIQKVGNDDQPFLVARPSAAPAPDLFGSSDAGLFGRNDKYMSFGAPTTPGGSIVDSFLSGSSSTPLYQSPYNSFGGGSLLRDNLWNSNASQPLSSPAWMNHPTTDLFGHPTVAANPLGTATGSLGLSSFIGQQQPGLNTVFGSAANPNGLFDYQRAMNEQMNQQQQYYQMLKQQQTMQMQQQFQHMSLNEPQQSQLPQQQAPPPLSQQQQPQSLSTPSHIPDQHEPISAFEPEKMQIPTEKADKSTISFGQNTLKNLTLDHINSNHASPVLRTNNILAGGSGWGSTPGTPLASDAPSSPWGTIGASALPSKITDELQPKAPGAQSPRIPSSPKKSTAEKPKFKPVIESFADIQLEEMEKKKEDEKMEATVKSEPVKAKPVAANKSKAEEKPSTPVSVSKPAVISLREIQEEEMRIAKEKKEKQSKAAPSTSTWVASNSTPTALASSTWSQPVIEKPLSLREIQEMEAKNAELNKKETVTISELPVQPSGQPTTLAWGVVSPKNKTIASSVAPTSSTSSNAAAWTAASNTPKKTLREIQQEEELAMKKKNAKAAKPEGPTVASIIAQQAPKVVSTAPSVVSGEGWTTVSHVRIPKPAPASTPAPAPVVKEPTKWEPVKSTVRTPTVRGPSEDFRRWCRKALRGLNSGVNEDEILDMLLMFPVDSSTAEIIEDVIYANSVRIDGKRFAQEFMRRRKADLAGRLDIVTAGLEEEDDDDFKVVTKKNKKKASS</sequence>
<feature type="region of interest" description="Disordered" evidence="1">
    <location>
        <begin position="773"/>
        <end position="793"/>
    </location>
</feature>
<dbReference type="Proteomes" id="UP000716291">
    <property type="component" value="Unassembled WGS sequence"/>
</dbReference>
<feature type="region of interest" description="Disordered" evidence="1">
    <location>
        <begin position="443"/>
        <end position="488"/>
    </location>
</feature>
<reference evidence="3" key="1">
    <citation type="journal article" date="2020" name="Microb. Genom.">
        <title>Genetic diversity of clinical and environmental Mucorales isolates obtained from an investigation of mucormycosis cases among solid organ transplant recipients.</title>
        <authorList>
            <person name="Nguyen M.H."/>
            <person name="Kaul D."/>
            <person name="Muto C."/>
            <person name="Cheng S.J."/>
            <person name="Richter R.A."/>
            <person name="Bruno V.M."/>
            <person name="Liu G."/>
            <person name="Beyhan S."/>
            <person name="Sundermann A.J."/>
            <person name="Mounaud S."/>
            <person name="Pasculle A.W."/>
            <person name="Nierman W.C."/>
            <person name="Driscoll E."/>
            <person name="Cumbie R."/>
            <person name="Clancy C.J."/>
            <person name="Dupont C.L."/>
        </authorList>
    </citation>
    <scope>NUCLEOTIDE SEQUENCE</scope>
    <source>
        <strain evidence="3">GL11</strain>
    </source>
</reference>
<dbReference type="AlphaFoldDB" id="A0A9P7BYF0"/>
<dbReference type="InterPro" id="IPR003169">
    <property type="entry name" value="GYF"/>
</dbReference>
<feature type="compositionally biased region" description="Low complexity" evidence="1">
    <location>
        <begin position="469"/>
        <end position="481"/>
    </location>
</feature>
<feature type="region of interest" description="Disordered" evidence="1">
    <location>
        <begin position="108"/>
        <end position="127"/>
    </location>
</feature>
<dbReference type="PROSITE" id="PS50829">
    <property type="entry name" value="GYF"/>
    <property type="match status" value="1"/>
</dbReference>
<feature type="compositionally biased region" description="Basic and acidic residues" evidence="1">
    <location>
        <begin position="622"/>
        <end position="639"/>
    </location>
</feature>
<accession>A0A9P7BYF0</accession>
<dbReference type="CDD" id="cd00072">
    <property type="entry name" value="GYF"/>
    <property type="match status" value="1"/>
</dbReference>
<feature type="region of interest" description="Disordered" evidence="1">
    <location>
        <begin position="544"/>
        <end position="605"/>
    </location>
</feature>
<feature type="domain" description="GYF" evidence="2">
    <location>
        <begin position="214"/>
        <end position="269"/>
    </location>
</feature>
<dbReference type="Gene3D" id="3.30.1490.40">
    <property type="match status" value="1"/>
</dbReference>
<dbReference type="SMART" id="SM00444">
    <property type="entry name" value="GYF"/>
    <property type="match status" value="1"/>
</dbReference>
<dbReference type="PANTHER" id="PTHR14445">
    <property type="entry name" value="GRB10 INTERACTING GYF PROTEIN"/>
    <property type="match status" value="1"/>
</dbReference>
<dbReference type="SUPFAM" id="SSF55277">
    <property type="entry name" value="GYF domain"/>
    <property type="match status" value="1"/>
</dbReference>
<dbReference type="Pfam" id="PF02213">
    <property type="entry name" value="GYF"/>
    <property type="match status" value="1"/>
</dbReference>
<dbReference type="InterPro" id="IPR051640">
    <property type="entry name" value="GRB10-interact_GYF"/>
</dbReference>
<comment type="caution">
    <text evidence="3">The sequence shown here is derived from an EMBL/GenBank/DDBJ whole genome shotgun (WGS) entry which is preliminary data.</text>
</comment>
<gene>
    <name evidence="3" type="ORF">G6F64_000028</name>
</gene>
<feature type="compositionally biased region" description="Low complexity" evidence="1">
    <location>
        <begin position="443"/>
        <end position="462"/>
    </location>
</feature>
<dbReference type="PANTHER" id="PTHR14445:SF36">
    <property type="entry name" value="FI03272P-RELATED"/>
    <property type="match status" value="1"/>
</dbReference>
<evidence type="ECO:0000259" key="2">
    <source>
        <dbReference type="PROSITE" id="PS50829"/>
    </source>
</evidence>
<feature type="compositionally biased region" description="Polar residues" evidence="1">
    <location>
        <begin position="691"/>
        <end position="712"/>
    </location>
</feature>
<dbReference type="GO" id="GO:0005829">
    <property type="term" value="C:cytosol"/>
    <property type="evidence" value="ECO:0007669"/>
    <property type="project" value="TreeGrafter"/>
</dbReference>
<feature type="region of interest" description="Disordered" evidence="1">
    <location>
        <begin position="679"/>
        <end position="712"/>
    </location>
</feature>
<feature type="region of interest" description="Disordered" evidence="1">
    <location>
        <begin position="622"/>
        <end position="664"/>
    </location>
</feature>
<feature type="compositionally biased region" description="Polar residues" evidence="1">
    <location>
        <begin position="112"/>
        <end position="122"/>
    </location>
</feature>
<evidence type="ECO:0000313" key="4">
    <source>
        <dbReference type="Proteomes" id="UP000716291"/>
    </source>
</evidence>
<evidence type="ECO:0000313" key="3">
    <source>
        <dbReference type="EMBL" id="KAG1316215.1"/>
    </source>
</evidence>
<keyword evidence="4" id="KW-1185">Reference proteome</keyword>
<name>A0A9P7BYF0_RHIOR</name>
<organism evidence="3 4">
    <name type="scientific">Rhizopus oryzae</name>
    <name type="common">Mucormycosis agent</name>
    <name type="synonym">Rhizopus arrhizus var. delemar</name>
    <dbReference type="NCBI Taxonomy" id="64495"/>
    <lineage>
        <taxon>Eukaryota</taxon>
        <taxon>Fungi</taxon>
        <taxon>Fungi incertae sedis</taxon>
        <taxon>Mucoromycota</taxon>
        <taxon>Mucoromycotina</taxon>
        <taxon>Mucoromycetes</taxon>
        <taxon>Mucorales</taxon>
        <taxon>Mucorineae</taxon>
        <taxon>Rhizopodaceae</taxon>
        <taxon>Rhizopus</taxon>
    </lineage>
</organism>
<dbReference type="EMBL" id="JAANQT010000002">
    <property type="protein sequence ID" value="KAG1316215.1"/>
    <property type="molecule type" value="Genomic_DNA"/>
</dbReference>
<protein>
    <recommendedName>
        <fullName evidence="2">GYF domain-containing protein</fullName>
    </recommendedName>
</protein>
<proteinExistence type="predicted"/>
<dbReference type="InterPro" id="IPR035445">
    <property type="entry name" value="GYF-like_dom_sf"/>
</dbReference>
<evidence type="ECO:0000256" key="1">
    <source>
        <dbReference type="SAM" id="MobiDB-lite"/>
    </source>
</evidence>